<gene>
    <name evidence="4" type="ORF">V8P97_04275</name>
</gene>
<dbReference type="PANTHER" id="PTHR37313:SF1">
    <property type="entry name" value="UPF0749 PROTEIN RV1823"/>
    <property type="match status" value="1"/>
</dbReference>
<keyword evidence="5" id="KW-1185">Reference proteome</keyword>
<dbReference type="PANTHER" id="PTHR37313">
    <property type="entry name" value="UPF0749 PROTEIN RV1825"/>
    <property type="match status" value="1"/>
</dbReference>
<dbReference type="RefSeq" id="WP_340469225.1">
    <property type="nucleotide sequence ID" value="NZ_JBANBB010000001.1"/>
</dbReference>
<evidence type="ECO:0000313" key="5">
    <source>
        <dbReference type="Proteomes" id="UP001373159"/>
    </source>
</evidence>
<feature type="region of interest" description="Disordered" evidence="2">
    <location>
        <begin position="156"/>
        <end position="181"/>
    </location>
</feature>
<reference evidence="4 5" key="1">
    <citation type="submission" date="2024-02" db="EMBL/GenBank/DDBJ databases">
        <title>Bifidobacterium honeyensis sp. nov., isolated from the comb honey.</title>
        <authorList>
            <person name="Liu W."/>
            <person name="Li Y."/>
        </authorList>
    </citation>
    <scope>NUCLEOTIDE SEQUENCE [LARGE SCALE GENOMIC DNA]</scope>
    <source>
        <strain evidence="4 5">IMAU50988</strain>
    </source>
</reference>
<keyword evidence="3" id="KW-0812">Transmembrane</keyword>
<dbReference type="Proteomes" id="UP001373159">
    <property type="component" value="Unassembled WGS sequence"/>
</dbReference>
<accession>A0ABU8ZNV5</accession>
<dbReference type="InterPro" id="IPR010273">
    <property type="entry name" value="DUF881"/>
</dbReference>
<sequence>MNDKVPGLPSFAVPPDRTLIHRRAVFSGSAAGLSTRYVNGEGSQPGAEEARRRKLDDESLRLIDDLTNRPMDPMFEDARLLAGEHRSQLNIWATRVIVFIICTVVGLAGTGIVQVLNRDPRQKVRQKLIAQVEDVRDRSETLSGDITSMRSQIEALSSQAGASHRDPVQEDDDITNGASSVTGGGVSVVLSNPISNTENQDPNTKVKLVRDDDLQWVVSLLWGAGAEAVAINGSRIGTQTSVRTAGQTILVGTSSVESPYTVEAIGDPGVLAAAFDKAAAQPRLDSMRQANIRVRISKERSITLKAVGMPNLSYARRSH</sequence>
<keyword evidence="3" id="KW-1133">Transmembrane helix</keyword>
<feature type="transmembrane region" description="Helical" evidence="3">
    <location>
        <begin position="96"/>
        <end position="117"/>
    </location>
</feature>
<proteinExistence type="inferred from homology"/>
<comment type="caution">
    <text evidence="4">The sequence shown here is derived from an EMBL/GenBank/DDBJ whole genome shotgun (WGS) entry which is preliminary data.</text>
</comment>
<evidence type="ECO:0000256" key="3">
    <source>
        <dbReference type="SAM" id="Phobius"/>
    </source>
</evidence>
<dbReference type="Gene3D" id="3.30.70.1880">
    <property type="entry name" value="Protein of unknown function DUF881"/>
    <property type="match status" value="1"/>
</dbReference>
<dbReference type="EMBL" id="JBANBB010000001">
    <property type="protein sequence ID" value="MEK0306680.1"/>
    <property type="molecule type" value="Genomic_DNA"/>
</dbReference>
<dbReference type="Pfam" id="PF05949">
    <property type="entry name" value="DUF881"/>
    <property type="match status" value="1"/>
</dbReference>
<evidence type="ECO:0000256" key="2">
    <source>
        <dbReference type="SAM" id="MobiDB-lite"/>
    </source>
</evidence>
<comment type="similarity">
    <text evidence="1">Belongs to the UPF0749 family.</text>
</comment>
<name>A0ABU8ZNV5_9BIFI</name>
<evidence type="ECO:0000313" key="4">
    <source>
        <dbReference type="EMBL" id="MEK0306680.1"/>
    </source>
</evidence>
<protein>
    <submittedName>
        <fullName evidence="4">DUF881 domain-containing protein</fullName>
    </submittedName>
</protein>
<organism evidence="4 5">
    <name type="scientific">Bifidobacterium favimelis</name>
    <dbReference type="NCBI Taxonomy" id="3122979"/>
    <lineage>
        <taxon>Bacteria</taxon>
        <taxon>Bacillati</taxon>
        <taxon>Actinomycetota</taxon>
        <taxon>Actinomycetes</taxon>
        <taxon>Bifidobacteriales</taxon>
        <taxon>Bifidobacteriaceae</taxon>
        <taxon>Bifidobacterium</taxon>
    </lineage>
</organism>
<keyword evidence="3" id="KW-0472">Membrane</keyword>
<evidence type="ECO:0000256" key="1">
    <source>
        <dbReference type="ARBA" id="ARBA00009108"/>
    </source>
</evidence>